<gene>
    <name evidence="1" type="ORF">S01H1_23866</name>
</gene>
<reference evidence="1" key="1">
    <citation type="journal article" date="2014" name="Front. Microbiol.">
        <title>High frequency of phylogenetically diverse reductive dehalogenase-homologous genes in deep subseafloor sedimentary metagenomes.</title>
        <authorList>
            <person name="Kawai M."/>
            <person name="Futagami T."/>
            <person name="Toyoda A."/>
            <person name="Takaki Y."/>
            <person name="Nishi S."/>
            <person name="Hori S."/>
            <person name="Arai W."/>
            <person name="Tsubouchi T."/>
            <person name="Morono Y."/>
            <person name="Uchiyama I."/>
            <person name="Ito T."/>
            <person name="Fujiyama A."/>
            <person name="Inagaki F."/>
            <person name="Takami H."/>
        </authorList>
    </citation>
    <scope>NUCLEOTIDE SEQUENCE</scope>
    <source>
        <strain evidence="1">Expedition CK06-06</strain>
    </source>
</reference>
<feature type="non-terminal residue" evidence="1">
    <location>
        <position position="1"/>
    </location>
</feature>
<organism evidence="1">
    <name type="scientific">marine sediment metagenome</name>
    <dbReference type="NCBI Taxonomy" id="412755"/>
    <lineage>
        <taxon>unclassified sequences</taxon>
        <taxon>metagenomes</taxon>
        <taxon>ecological metagenomes</taxon>
    </lineage>
</organism>
<dbReference type="AlphaFoldDB" id="X0T4L1"/>
<comment type="caution">
    <text evidence="1">The sequence shown here is derived from an EMBL/GenBank/DDBJ whole genome shotgun (WGS) entry which is preliminary data.</text>
</comment>
<proteinExistence type="predicted"/>
<name>X0T4L1_9ZZZZ</name>
<evidence type="ECO:0000313" key="1">
    <source>
        <dbReference type="EMBL" id="GAF88433.1"/>
    </source>
</evidence>
<feature type="non-terminal residue" evidence="1">
    <location>
        <position position="111"/>
    </location>
</feature>
<accession>X0T4L1</accession>
<protein>
    <submittedName>
        <fullName evidence="1">Uncharacterized protein</fullName>
    </submittedName>
</protein>
<dbReference type="EMBL" id="BARS01013945">
    <property type="protein sequence ID" value="GAF88433.1"/>
    <property type="molecule type" value="Genomic_DNA"/>
</dbReference>
<sequence>ADLDWLMDKKKVWSVCLGLSDAELIDNLNHEEINRLRDILFIINRMINSSLNIIPLADNQAVVYERERLRFAAMKGGMVDYQERYKNWEKELLKFNCGLEFSIINDLSQGR</sequence>